<dbReference type="InterPro" id="IPR044068">
    <property type="entry name" value="CB"/>
</dbReference>
<keyword evidence="6 10" id="KW-0229">DNA integration</keyword>
<dbReference type="NCBIfam" id="NF001399">
    <property type="entry name" value="PRK00283.1"/>
    <property type="match status" value="1"/>
</dbReference>
<gene>
    <name evidence="13" type="primary">xerC_1</name>
    <name evidence="10" type="synonym">xerC</name>
    <name evidence="13" type="ORF">Cop2CBH44_21770</name>
</gene>
<keyword evidence="7 10" id="KW-0238">DNA-binding</keyword>
<protein>
    <recommendedName>
        <fullName evidence="10">Tyrosine recombinase XerC</fullName>
    </recommendedName>
</protein>
<evidence type="ECO:0000256" key="9">
    <source>
        <dbReference type="ARBA" id="ARBA00023306"/>
    </source>
</evidence>
<dbReference type="PROSITE" id="PS51898">
    <property type="entry name" value="TYR_RECOMBINASE"/>
    <property type="match status" value="1"/>
</dbReference>
<feature type="active site" evidence="10">
    <location>
        <position position="278"/>
    </location>
</feature>
<dbReference type="NCBIfam" id="TIGR02225">
    <property type="entry name" value="recomb_XerD"/>
    <property type="match status" value="1"/>
</dbReference>
<dbReference type="InterPro" id="IPR050090">
    <property type="entry name" value="Tyrosine_recombinase_XerCD"/>
</dbReference>
<evidence type="ECO:0000256" key="5">
    <source>
        <dbReference type="ARBA" id="ARBA00022829"/>
    </source>
</evidence>
<comment type="similarity">
    <text evidence="2">Belongs to the 'phage' integrase family. XerD subfamily.</text>
</comment>
<dbReference type="HAMAP" id="MF_01808">
    <property type="entry name" value="Recomb_XerC_XerD"/>
    <property type="match status" value="1"/>
</dbReference>
<dbReference type="GO" id="GO:0051301">
    <property type="term" value="P:cell division"/>
    <property type="evidence" value="ECO:0007669"/>
    <property type="project" value="UniProtKB-KW"/>
</dbReference>
<evidence type="ECO:0000256" key="6">
    <source>
        <dbReference type="ARBA" id="ARBA00022908"/>
    </source>
</evidence>
<evidence type="ECO:0000256" key="8">
    <source>
        <dbReference type="ARBA" id="ARBA00023172"/>
    </source>
</evidence>
<dbReference type="GO" id="GO:0003677">
    <property type="term" value="F:DNA binding"/>
    <property type="evidence" value="ECO:0007669"/>
    <property type="project" value="UniProtKB-UniRule"/>
</dbReference>
<evidence type="ECO:0000256" key="3">
    <source>
        <dbReference type="ARBA" id="ARBA00022490"/>
    </source>
</evidence>
<dbReference type="EMBL" id="AP023322">
    <property type="protein sequence ID" value="BCI63824.1"/>
    <property type="molecule type" value="Genomic_DNA"/>
</dbReference>
<dbReference type="PROSITE" id="PS51900">
    <property type="entry name" value="CB"/>
    <property type="match status" value="1"/>
</dbReference>
<dbReference type="GO" id="GO:0006313">
    <property type="term" value="P:DNA transposition"/>
    <property type="evidence" value="ECO:0007669"/>
    <property type="project" value="UniProtKB-UniRule"/>
</dbReference>
<dbReference type="InterPro" id="IPR002104">
    <property type="entry name" value="Integrase_catalytic"/>
</dbReference>
<keyword evidence="4 10" id="KW-0132">Cell division</keyword>
<dbReference type="InterPro" id="IPR010998">
    <property type="entry name" value="Integrase_recombinase_N"/>
</dbReference>
<dbReference type="AlphaFoldDB" id="A0A7G1HZE9"/>
<dbReference type="InterPro" id="IPR023009">
    <property type="entry name" value="Tyrosine_recombinase_XerC/XerD"/>
</dbReference>
<evidence type="ECO:0000256" key="4">
    <source>
        <dbReference type="ARBA" id="ARBA00022618"/>
    </source>
</evidence>
<keyword evidence="8 10" id="KW-0233">DNA recombination</keyword>
<dbReference type="Pfam" id="PF02899">
    <property type="entry name" value="Phage_int_SAM_1"/>
    <property type="match status" value="1"/>
</dbReference>
<dbReference type="Proteomes" id="UP000594042">
    <property type="component" value="Chromosome"/>
</dbReference>
<accession>A0A7G1HZE9</accession>
<feature type="active site" evidence="10">
    <location>
        <position position="207"/>
    </location>
</feature>
<comment type="subunit">
    <text evidence="10">Forms a cyclic heterotetrameric complex composed of two molecules of XerC and two molecules of XerD.</text>
</comment>
<dbReference type="CDD" id="cd00798">
    <property type="entry name" value="INT_XerDC_C"/>
    <property type="match status" value="1"/>
</dbReference>
<dbReference type="InterPro" id="IPR013762">
    <property type="entry name" value="Integrase-like_cat_sf"/>
</dbReference>
<dbReference type="InterPro" id="IPR011932">
    <property type="entry name" value="Recomb_XerD"/>
</dbReference>
<feature type="active site" evidence="10">
    <location>
        <position position="183"/>
    </location>
</feature>
<feature type="active site" evidence="10">
    <location>
        <position position="281"/>
    </location>
</feature>
<evidence type="ECO:0000259" key="12">
    <source>
        <dbReference type="PROSITE" id="PS51900"/>
    </source>
</evidence>
<organism evidence="13 14">
    <name type="scientific">Coprobacter secundus subsp. similis</name>
    <dbReference type="NCBI Taxonomy" id="2751153"/>
    <lineage>
        <taxon>Bacteria</taxon>
        <taxon>Pseudomonadati</taxon>
        <taxon>Bacteroidota</taxon>
        <taxon>Bacteroidia</taxon>
        <taxon>Bacteroidales</taxon>
        <taxon>Barnesiellaceae</taxon>
        <taxon>Coprobacter</taxon>
    </lineage>
</organism>
<keyword evidence="5 10" id="KW-0159">Chromosome partition</keyword>
<comment type="subcellular location">
    <subcellularLocation>
        <location evidence="1 10">Cytoplasm</location>
    </subcellularLocation>
</comment>
<dbReference type="NCBIfam" id="NF040815">
    <property type="entry name" value="recomb_XerA_Arch"/>
    <property type="match status" value="1"/>
</dbReference>
<dbReference type="PANTHER" id="PTHR30349">
    <property type="entry name" value="PHAGE INTEGRASE-RELATED"/>
    <property type="match status" value="1"/>
</dbReference>
<dbReference type="GO" id="GO:0009037">
    <property type="term" value="F:tyrosine-based site-specific recombinase activity"/>
    <property type="evidence" value="ECO:0007669"/>
    <property type="project" value="UniProtKB-UniRule"/>
</dbReference>
<dbReference type="Gene3D" id="1.10.443.10">
    <property type="entry name" value="Intergrase catalytic core"/>
    <property type="match status" value="1"/>
</dbReference>
<dbReference type="KEGG" id="copr:Cop2CBH44_21770"/>
<dbReference type="Pfam" id="PF00589">
    <property type="entry name" value="Phage_integrase"/>
    <property type="match status" value="1"/>
</dbReference>
<comment type="similarity">
    <text evidence="10">Belongs to the 'phage' integrase family. XerC subfamily.</text>
</comment>
<reference evidence="14" key="1">
    <citation type="submission" date="2020-07" db="EMBL/GenBank/DDBJ databases">
        <title>Complete genome sequencing of Coprobacter sp. strain 2CBH44.</title>
        <authorList>
            <person name="Sakamoto M."/>
            <person name="Murakami T."/>
            <person name="Mori H."/>
        </authorList>
    </citation>
    <scope>NUCLEOTIDE SEQUENCE [LARGE SCALE GENOMIC DNA]</scope>
    <source>
        <strain evidence="14">2CBH44</strain>
    </source>
</reference>
<evidence type="ECO:0000256" key="7">
    <source>
        <dbReference type="ARBA" id="ARBA00023125"/>
    </source>
</evidence>
<dbReference type="InterPro" id="IPR011010">
    <property type="entry name" value="DNA_brk_join_enz"/>
</dbReference>
<dbReference type="PANTHER" id="PTHR30349:SF81">
    <property type="entry name" value="TYROSINE RECOMBINASE XERC"/>
    <property type="match status" value="1"/>
</dbReference>
<feature type="active site" evidence="10">
    <location>
        <position position="304"/>
    </location>
</feature>
<keyword evidence="9 10" id="KW-0131">Cell cycle</keyword>
<dbReference type="GO" id="GO:0005737">
    <property type="term" value="C:cytoplasm"/>
    <property type="evidence" value="ECO:0007669"/>
    <property type="project" value="UniProtKB-SubCell"/>
</dbReference>
<comment type="function">
    <text evidence="10">Site-specific tyrosine recombinase, which acts by catalyzing the cutting and rejoining of the recombining DNA molecules. The XerC-XerD complex is essential to convert dimers of the bacterial chromosome into monomers to permit their segregation at cell division. It also contributes to the segregational stability of plasmids.</text>
</comment>
<feature type="active site" description="O-(3'-phospho-DNA)-tyrosine intermediate" evidence="10">
    <location>
        <position position="313"/>
    </location>
</feature>
<keyword evidence="3 10" id="KW-0963">Cytoplasm</keyword>
<evidence type="ECO:0000256" key="2">
    <source>
        <dbReference type="ARBA" id="ARBA00010450"/>
    </source>
</evidence>
<evidence type="ECO:0000256" key="1">
    <source>
        <dbReference type="ARBA" id="ARBA00004496"/>
    </source>
</evidence>
<keyword evidence="14" id="KW-1185">Reference proteome</keyword>
<feature type="domain" description="Tyr recombinase" evidence="11">
    <location>
        <begin position="143"/>
        <end position="326"/>
    </location>
</feature>
<name>A0A7G1HZE9_9BACT</name>
<dbReference type="Gene3D" id="1.10.150.130">
    <property type="match status" value="1"/>
</dbReference>
<evidence type="ECO:0000313" key="13">
    <source>
        <dbReference type="EMBL" id="BCI63824.1"/>
    </source>
</evidence>
<sequence>MAIVLFEHFQQPNIRLYKDDAKVDKKIEYIISYTMILNEEGIIKKYTSYLKIEKGLSANTVHAYLDDLKKLISYIDSCDIKIEIFESIDLHKFIHKLQQDKVQPRTQARIISGIKSFYEFLLLENYITHNPTELIEGPKTGLKLPEVLTVKEIDLLSSSFDLSQPEGQRNKAIIEVMYGSGLRVSELINLKLSQIYPKEEFIIIEGKGDKQRLVPISQTALHEINLYLQDRNKLDVKKGDEDILFLNRRGGRLTRVMIFYIIRNQCKKCGISKKISPHTLRHSFATHLLEGGANLRAIQQMLGHESITTTEIYTHMDNEFLRSEILTHHPRNIHK</sequence>
<evidence type="ECO:0000313" key="14">
    <source>
        <dbReference type="Proteomes" id="UP000594042"/>
    </source>
</evidence>
<feature type="domain" description="Core-binding (CB)" evidence="12">
    <location>
        <begin position="37"/>
        <end position="122"/>
    </location>
</feature>
<evidence type="ECO:0000256" key="10">
    <source>
        <dbReference type="HAMAP-Rule" id="MF_01808"/>
    </source>
</evidence>
<dbReference type="SUPFAM" id="SSF56349">
    <property type="entry name" value="DNA breaking-rejoining enzymes"/>
    <property type="match status" value="1"/>
</dbReference>
<dbReference type="InterPro" id="IPR004107">
    <property type="entry name" value="Integrase_SAM-like_N"/>
</dbReference>
<dbReference type="GO" id="GO:0007059">
    <property type="term" value="P:chromosome segregation"/>
    <property type="evidence" value="ECO:0007669"/>
    <property type="project" value="UniProtKB-UniRule"/>
</dbReference>
<proteinExistence type="inferred from homology"/>
<evidence type="ECO:0000259" key="11">
    <source>
        <dbReference type="PROSITE" id="PS51898"/>
    </source>
</evidence>